<name>A0A1V9YQ81_ACHHY</name>
<gene>
    <name evidence="1" type="ORF">ACHHYP_07913</name>
</gene>
<sequence>MPLQARQYEERIVKLEQSLEMARLRYQCSSSGASAALRHGTDAGSETLMKNRQVNVLLETIKEERTQRLVDLEAAHLRERELRAMSTEATVATKGAMLAQEEASQSRAEIAGLRATVRCSSKLLQATEKDYLNIHKELEMTQQQLLETRRKLIAATDDVALWTDRYNQAMVDLHVAQMKLTQSAIGASAKESALTRGYGVVFAEADGEAVNIQRNPFHCVKQGASLLERVRYSS</sequence>
<comment type="caution">
    <text evidence="1">The sequence shown here is derived from an EMBL/GenBank/DDBJ whole genome shotgun (WGS) entry which is preliminary data.</text>
</comment>
<keyword evidence="2" id="KW-1185">Reference proteome</keyword>
<evidence type="ECO:0000313" key="1">
    <source>
        <dbReference type="EMBL" id="OQR87912.1"/>
    </source>
</evidence>
<dbReference type="EMBL" id="JNBR01001420">
    <property type="protein sequence ID" value="OQR87912.1"/>
    <property type="molecule type" value="Genomic_DNA"/>
</dbReference>
<dbReference type="AlphaFoldDB" id="A0A1V9YQ81"/>
<protein>
    <submittedName>
        <fullName evidence="1">Uncharacterized protein</fullName>
    </submittedName>
</protein>
<organism evidence="1 2">
    <name type="scientific">Achlya hypogyna</name>
    <name type="common">Oomycete</name>
    <name type="synonym">Protoachlya hypogyna</name>
    <dbReference type="NCBI Taxonomy" id="1202772"/>
    <lineage>
        <taxon>Eukaryota</taxon>
        <taxon>Sar</taxon>
        <taxon>Stramenopiles</taxon>
        <taxon>Oomycota</taxon>
        <taxon>Saprolegniomycetes</taxon>
        <taxon>Saprolegniales</taxon>
        <taxon>Achlyaceae</taxon>
        <taxon>Achlya</taxon>
    </lineage>
</organism>
<evidence type="ECO:0000313" key="2">
    <source>
        <dbReference type="Proteomes" id="UP000243579"/>
    </source>
</evidence>
<reference evidence="1 2" key="1">
    <citation type="journal article" date="2014" name="Genome Biol. Evol.">
        <title>The secreted proteins of Achlya hypogyna and Thraustotheca clavata identify the ancestral oomycete secretome and reveal gene acquisitions by horizontal gene transfer.</title>
        <authorList>
            <person name="Misner I."/>
            <person name="Blouin N."/>
            <person name="Leonard G."/>
            <person name="Richards T.A."/>
            <person name="Lane C.E."/>
        </authorList>
    </citation>
    <scope>NUCLEOTIDE SEQUENCE [LARGE SCALE GENOMIC DNA]</scope>
    <source>
        <strain evidence="1 2">ATCC 48635</strain>
    </source>
</reference>
<dbReference type="OrthoDB" id="75778at2759"/>
<dbReference type="Proteomes" id="UP000243579">
    <property type="component" value="Unassembled WGS sequence"/>
</dbReference>
<proteinExistence type="predicted"/>
<accession>A0A1V9YQ81</accession>